<name>A0A8T0R0V7_PANVG</name>
<protein>
    <submittedName>
        <fullName evidence="1">Uncharacterized protein</fullName>
    </submittedName>
</protein>
<keyword evidence="2" id="KW-1185">Reference proteome</keyword>
<accession>A0A8T0R0V7</accession>
<sequence length="95" mass="10048">MHFGLVPIGCNHNCAGRLSRVACGHGCPVLPLLHSLHLPHQASFLYALGGQKIDPVCSSAIWARNNSMRTQGSSLANQSVNACILQCSHGSGPHH</sequence>
<reference evidence="1" key="1">
    <citation type="submission" date="2020-05" db="EMBL/GenBank/DDBJ databases">
        <title>WGS assembly of Panicum virgatum.</title>
        <authorList>
            <person name="Lovell J.T."/>
            <person name="Jenkins J."/>
            <person name="Shu S."/>
            <person name="Juenger T.E."/>
            <person name="Schmutz J."/>
        </authorList>
    </citation>
    <scope>NUCLEOTIDE SEQUENCE</scope>
    <source>
        <strain evidence="1">AP13</strain>
    </source>
</reference>
<evidence type="ECO:0000313" key="2">
    <source>
        <dbReference type="Proteomes" id="UP000823388"/>
    </source>
</evidence>
<proteinExistence type="predicted"/>
<dbReference type="Proteomes" id="UP000823388">
    <property type="component" value="Chromosome 6N"/>
</dbReference>
<dbReference type="AlphaFoldDB" id="A0A8T0R0V7"/>
<evidence type="ECO:0000313" key="1">
    <source>
        <dbReference type="EMBL" id="KAG2579144.1"/>
    </source>
</evidence>
<organism evidence="1 2">
    <name type="scientific">Panicum virgatum</name>
    <name type="common">Blackwell switchgrass</name>
    <dbReference type="NCBI Taxonomy" id="38727"/>
    <lineage>
        <taxon>Eukaryota</taxon>
        <taxon>Viridiplantae</taxon>
        <taxon>Streptophyta</taxon>
        <taxon>Embryophyta</taxon>
        <taxon>Tracheophyta</taxon>
        <taxon>Spermatophyta</taxon>
        <taxon>Magnoliopsida</taxon>
        <taxon>Liliopsida</taxon>
        <taxon>Poales</taxon>
        <taxon>Poaceae</taxon>
        <taxon>PACMAD clade</taxon>
        <taxon>Panicoideae</taxon>
        <taxon>Panicodae</taxon>
        <taxon>Paniceae</taxon>
        <taxon>Panicinae</taxon>
        <taxon>Panicum</taxon>
        <taxon>Panicum sect. Hiantes</taxon>
    </lineage>
</organism>
<gene>
    <name evidence="1" type="ORF">PVAP13_6NG238924</name>
</gene>
<dbReference type="EMBL" id="CM029048">
    <property type="protein sequence ID" value="KAG2579144.1"/>
    <property type="molecule type" value="Genomic_DNA"/>
</dbReference>
<comment type="caution">
    <text evidence="1">The sequence shown here is derived from an EMBL/GenBank/DDBJ whole genome shotgun (WGS) entry which is preliminary data.</text>
</comment>